<dbReference type="InterPro" id="IPR013573">
    <property type="entry name" value="Tscrpt_reg_YcdC_C"/>
</dbReference>
<reference evidence="4 5" key="1">
    <citation type="journal article" date="2008" name="Int. J. Syst. Evol. Microbiol.">
        <title>Description of Roseateles aquatilis sp. nov. and Roseateles terrae sp. nov., in the class Betaproteobacteria, and emended description of the genus Roseateles.</title>
        <authorList>
            <person name="Gomila M."/>
            <person name="Bowien B."/>
            <person name="Falsen E."/>
            <person name="Moore E.R."/>
            <person name="Lalucat J."/>
        </authorList>
    </citation>
    <scope>NUCLEOTIDE SEQUENCE [LARGE SCALE GENOMIC DNA]</scope>
    <source>
        <strain evidence="4 5">CCUG 48205</strain>
    </source>
</reference>
<dbReference type="SUPFAM" id="SSF48498">
    <property type="entry name" value="Tetracyclin repressor-like, C-terminal domain"/>
    <property type="match status" value="1"/>
</dbReference>
<dbReference type="InterPro" id="IPR009057">
    <property type="entry name" value="Homeodomain-like_sf"/>
</dbReference>
<feature type="DNA-binding region" description="H-T-H motif" evidence="2">
    <location>
        <begin position="56"/>
        <end position="75"/>
    </location>
</feature>
<dbReference type="PANTHER" id="PTHR30055:SF196">
    <property type="entry name" value="HTH-TYPE TRANSCRIPTIONAL REGULATOR RUTR"/>
    <property type="match status" value="1"/>
</dbReference>
<feature type="domain" description="HTH tetR-type" evidence="3">
    <location>
        <begin position="33"/>
        <end position="93"/>
    </location>
</feature>
<gene>
    <name evidence="4" type="ORF">CDN99_11210</name>
</gene>
<dbReference type="Pfam" id="PF08362">
    <property type="entry name" value="TetR_C_3"/>
    <property type="match status" value="1"/>
</dbReference>
<name>A0A246JE10_9BURK</name>
<evidence type="ECO:0000256" key="1">
    <source>
        <dbReference type="ARBA" id="ARBA00023125"/>
    </source>
</evidence>
<dbReference type="Gene3D" id="1.10.357.10">
    <property type="entry name" value="Tetracycline Repressor, domain 2"/>
    <property type="match status" value="1"/>
</dbReference>
<dbReference type="InterPro" id="IPR050109">
    <property type="entry name" value="HTH-type_TetR-like_transc_reg"/>
</dbReference>
<dbReference type="GO" id="GO:0003700">
    <property type="term" value="F:DNA-binding transcription factor activity"/>
    <property type="evidence" value="ECO:0007669"/>
    <property type="project" value="TreeGrafter"/>
</dbReference>
<dbReference type="NCBIfam" id="NF011584">
    <property type="entry name" value="PRK15008.1"/>
    <property type="match status" value="1"/>
</dbReference>
<dbReference type="EMBL" id="NIOF01000004">
    <property type="protein sequence ID" value="OWQ90737.1"/>
    <property type="molecule type" value="Genomic_DNA"/>
</dbReference>
<dbReference type="InterPro" id="IPR036271">
    <property type="entry name" value="Tet_transcr_reg_TetR-rel_C_sf"/>
</dbReference>
<dbReference type="Proteomes" id="UP000197468">
    <property type="component" value="Unassembled WGS sequence"/>
</dbReference>
<dbReference type="SUPFAM" id="SSF46689">
    <property type="entry name" value="Homeodomain-like"/>
    <property type="match status" value="1"/>
</dbReference>
<comment type="caution">
    <text evidence="4">The sequence shown here is derived from an EMBL/GenBank/DDBJ whole genome shotgun (WGS) entry which is preliminary data.</text>
</comment>
<evidence type="ECO:0000313" key="5">
    <source>
        <dbReference type="Proteomes" id="UP000197468"/>
    </source>
</evidence>
<dbReference type="AlphaFoldDB" id="A0A246JE10"/>
<evidence type="ECO:0000256" key="2">
    <source>
        <dbReference type="PROSITE-ProRule" id="PRU00335"/>
    </source>
</evidence>
<dbReference type="PANTHER" id="PTHR30055">
    <property type="entry name" value="HTH-TYPE TRANSCRIPTIONAL REGULATOR RUTR"/>
    <property type="match status" value="1"/>
</dbReference>
<protein>
    <submittedName>
        <fullName evidence="4">Pyrimidine utilization regulatory protein R</fullName>
    </submittedName>
</protein>
<evidence type="ECO:0000313" key="4">
    <source>
        <dbReference type="EMBL" id="OWQ90737.1"/>
    </source>
</evidence>
<evidence type="ECO:0000259" key="3">
    <source>
        <dbReference type="PROSITE" id="PS50977"/>
    </source>
</evidence>
<accession>A0A246JE10</accession>
<dbReference type="InterPro" id="IPR001647">
    <property type="entry name" value="HTH_TetR"/>
</dbReference>
<dbReference type="PRINTS" id="PR00455">
    <property type="entry name" value="HTHTETR"/>
</dbReference>
<dbReference type="Gene3D" id="1.10.10.60">
    <property type="entry name" value="Homeodomain-like"/>
    <property type="match status" value="1"/>
</dbReference>
<organism evidence="4 5">
    <name type="scientific">Roseateles aquatilis</name>
    <dbReference type="NCBI Taxonomy" id="431061"/>
    <lineage>
        <taxon>Bacteria</taxon>
        <taxon>Pseudomonadati</taxon>
        <taxon>Pseudomonadota</taxon>
        <taxon>Betaproteobacteria</taxon>
        <taxon>Burkholderiales</taxon>
        <taxon>Sphaerotilaceae</taxon>
        <taxon>Roseateles</taxon>
    </lineage>
</organism>
<keyword evidence="5" id="KW-1185">Reference proteome</keyword>
<dbReference type="GO" id="GO:0000976">
    <property type="term" value="F:transcription cis-regulatory region binding"/>
    <property type="evidence" value="ECO:0007669"/>
    <property type="project" value="TreeGrafter"/>
</dbReference>
<dbReference type="OrthoDB" id="6860332at2"/>
<dbReference type="PROSITE" id="PS50977">
    <property type="entry name" value="HTH_TETR_2"/>
    <property type="match status" value="1"/>
</dbReference>
<dbReference type="GO" id="GO:0045892">
    <property type="term" value="P:negative regulation of DNA-templated transcription"/>
    <property type="evidence" value="ECO:0007669"/>
    <property type="project" value="InterPro"/>
</dbReference>
<sequence>MEKDAEHKPVRKTARVAAKALPDTVARRQRLIGEKRQVILDAALRLFSQAGLHGVSVEEIAKLADVSKTNLLYYFANKDDLYVAVLRDILAVWLEPLRSFSAEQDPRVAISGYIRQKMQASRDNPEASRLFCLELVRGAPLLGPDIKKGLKALVAQKTEVILQWRAAGQFSADVDPAHFLFALWSTTQQYADFAFQVQALTGKTLKDRQFFEQSVANVERIILDGVLARTGDQRPG</sequence>
<keyword evidence="1 2" id="KW-0238">DNA-binding</keyword>
<dbReference type="Pfam" id="PF00440">
    <property type="entry name" value="TetR_N"/>
    <property type="match status" value="1"/>
</dbReference>
<proteinExistence type="predicted"/>
<dbReference type="RefSeq" id="WP_088384944.1">
    <property type="nucleotide sequence ID" value="NZ_NIOF01000004.1"/>
</dbReference>